<evidence type="ECO:0000313" key="2">
    <source>
        <dbReference type="Proteomes" id="UP000674938"/>
    </source>
</evidence>
<evidence type="ECO:0000313" key="1">
    <source>
        <dbReference type="EMBL" id="MBP1039805.1"/>
    </source>
</evidence>
<accession>A0A940P832</accession>
<proteinExistence type="predicted"/>
<organism evidence="1 2">
    <name type="scientific">Vagococcus allomyrinae</name>
    <dbReference type="NCBI Taxonomy" id="2794353"/>
    <lineage>
        <taxon>Bacteria</taxon>
        <taxon>Bacillati</taxon>
        <taxon>Bacillota</taxon>
        <taxon>Bacilli</taxon>
        <taxon>Lactobacillales</taxon>
        <taxon>Enterococcaceae</taxon>
        <taxon>Vagococcus</taxon>
    </lineage>
</organism>
<dbReference type="AlphaFoldDB" id="A0A940P832"/>
<dbReference type="PROSITE" id="PS51257">
    <property type="entry name" value="PROKAR_LIPOPROTEIN"/>
    <property type="match status" value="1"/>
</dbReference>
<dbReference type="RefSeq" id="WP_209524691.1">
    <property type="nucleotide sequence ID" value="NZ_JAEEGA010000001.1"/>
</dbReference>
<reference evidence="1" key="1">
    <citation type="submission" date="2020-12" db="EMBL/GenBank/DDBJ databases">
        <title>Vagococcus allomyrinae sp. nov. and Enterococcus lavae sp. nov., isolated from the larvae of Allomyrina dichotoma.</title>
        <authorList>
            <person name="Lee S.D."/>
        </authorList>
    </citation>
    <scope>NUCLEOTIDE SEQUENCE</scope>
    <source>
        <strain evidence="1">BWB3-3</strain>
    </source>
</reference>
<gene>
    <name evidence="1" type="ORF">I6N95_02160</name>
</gene>
<dbReference type="EMBL" id="JAEEGA010000001">
    <property type="protein sequence ID" value="MBP1039805.1"/>
    <property type="molecule type" value="Genomic_DNA"/>
</dbReference>
<dbReference type="Proteomes" id="UP000674938">
    <property type="component" value="Unassembled WGS sequence"/>
</dbReference>
<protein>
    <submittedName>
        <fullName evidence="1">DUF5105 domain-containing protein</fullName>
    </submittedName>
</protein>
<sequence length="213" mass="24010">MKKAQLGIVISLLFVLVGCKKPVAAKDATTELVNGIIYGKDPKKLKESFVLDWEVADDDTQPKRLVRELKERFEFGEEYDAQLALLSERLVSNLNQMTSFEVTVIEETAKIAKVELAVIGLEELDDQQLSGMIESQLEPELADITAETSEAQIDQLVNEISIKTLFLLAENQETKGDVTKVTLDLIAARDERGKWVIQNKDRFIRDLMTAFSY</sequence>
<comment type="caution">
    <text evidence="1">The sequence shown here is derived from an EMBL/GenBank/DDBJ whole genome shotgun (WGS) entry which is preliminary data.</text>
</comment>
<name>A0A940P832_9ENTE</name>
<keyword evidence="2" id="KW-1185">Reference proteome</keyword>